<feature type="region of interest" description="Disordered" evidence="10">
    <location>
        <begin position="251"/>
        <end position="283"/>
    </location>
</feature>
<accession>A0A0B7FTF9</accession>
<dbReference type="GO" id="GO:0031201">
    <property type="term" value="C:SNARE complex"/>
    <property type="evidence" value="ECO:0007669"/>
    <property type="project" value="TreeGrafter"/>
</dbReference>
<dbReference type="InterPro" id="IPR010989">
    <property type="entry name" value="SNARE"/>
</dbReference>
<feature type="domain" description="T-SNARE coiled-coil homology" evidence="12">
    <location>
        <begin position="282"/>
        <end position="344"/>
    </location>
</feature>
<dbReference type="InterPro" id="IPR045242">
    <property type="entry name" value="Syntaxin"/>
</dbReference>
<evidence type="ECO:0000256" key="4">
    <source>
        <dbReference type="ARBA" id="ARBA00022692"/>
    </source>
</evidence>
<protein>
    <submittedName>
        <fullName evidence="13">t-SNARE affecting a late Golgi compartment protein 2</fullName>
    </submittedName>
</protein>
<evidence type="ECO:0000256" key="1">
    <source>
        <dbReference type="ARBA" id="ARBA00004409"/>
    </source>
</evidence>
<dbReference type="SMART" id="SM00397">
    <property type="entry name" value="t_SNARE"/>
    <property type="match status" value="1"/>
</dbReference>
<dbReference type="EMBL" id="LN679104">
    <property type="protein sequence ID" value="CEL60985.1"/>
    <property type="molecule type" value="Genomic_DNA"/>
</dbReference>
<evidence type="ECO:0000256" key="9">
    <source>
        <dbReference type="ARBA" id="ARBA00023136"/>
    </source>
</evidence>
<keyword evidence="8" id="KW-0175">Coiled coil</keyword>
<proteinExistence type="inferred from homology"/>
<feature type="region of interest" description="Disordered" evidence="10">
    <location>
        <begin position="188"/>
        <end position="207"/>
    </location>
</feature>
<evidence type="ECO:0000313" key="13">
    <source>
        <dbReference type="EMBL" id="CEL60985.1"/>
    </source>
</evidence>
<evidence type="ECO:0000256" key="7">
    <source>
        <dbReference type="ARBA" id="ARBA00023034"/>
    </source>
</evidence>
<keyword evidence="6 11" id="KW-1133">Transmembrane helix</keyword>
<dbReference type="GO" id="GO:0005484">
    <property type="term" value="F:SNAP receptor activity"/>
    <property type="evidence" value="ECO:0007669"/>
    <property type="project" value="InterPro"/>
</dbReference>
<dbReference type="Proteomes" id="UP000059188">
    <property type="component" value="Unassembled WGS sequence"/>
</dbReference>
<keyword evidence="5" id="KW-0653">Protein transport</keyword>
<dbReference type="CDD" id="cd15845">
    <property type="entry name" value="SNARE_syntaxin16"/>
    <property type="match status" value="1"/>
</dbReference>
<comment type="similarity">
    <text evidence="2">Belongs to the syntaxin family.</text>
</comment>
<evidence type="ECO:0000313" key="14">
    <source>
        <dbReference type="Proteomes" id="UP000059188"/>
    </source>
</evidence>
<evidence type="ECO:0000256" key="11">
    <source>
        <dbReference type="SAM" id="Phobius"/>
    </source>
</evidence>
<feature type="compositionally biased region" description="Polar residues" evidence="10">
    <location>
        <begin position="55"/>
        <end position="66"/>
    </location>
</feature>
<gene>
    <name evidence="13" type="ORF">RSOLAG1IB_04224</name>
</gene>
<evidence type="ECO:0000256" key="5">
    <source>
        <dbReference type="ARBA" id="ARBA00022927"/>
    </source>
</evidence>
<dbReference type="Pfam" id="PF05739">
    <property type="entry name" value="SNARE"/>
    <property type="match status" value="1"/>
</dbReference>
<keyword evidence="7" id="KW-0333">Golgi apparatus</keyword>
<dbReference type="GO" id="GO:0000149">
    <property type="term" value="F:SNARE binding"/>
    <property type="evidence" value="ECO:0007669"/>
    <property type="project" value="TreeGrafter"/>
</dbReference>
<dbReference type="OrthoDB" id="10251371at2759"/>
<keyword evidence="9 11" id="KW-0472">Membrane</keyword>
<name>A0A0B7FTF9_THACB</name>
<sequence length="396" mass="44673">MNCSEPADRLDSGPASPNPIQDHNPLSRSTGSHLTRDQPDRASLRHPPHPMATPTAYQPTTRSRTNLFISYRDSQARASRYTRSRRQYLDIDDDQDAGEAQRLIIDDNSGDAAHHIDIAPPWLDISDQVEMAIVDTRNKILALDKLHAKHVLPGFKDRSAEEREIEQRTNEITRELRRCHSLIQRISASSHTFPPNSQSSQNDVTSAHNVQRALAAKVQELSALFRTKQRVYMQKLQGHAISRNDQMIASGLLPSNSTNTYDSVQEDEEASRSQLSAMQHSDPSLAARNHEITEIAKSIVSLAELFKDLSNLVIDQGTILDSVEYNIQQTAVHMEDAVKELDIATRYQRNTGRRKCIFLLLLIIFGLILVLIFKPRKHSSSVDTPQAAPTRMLYYD</sequence>
<evidence type="ECO:0000256" key="2">
    <source>
        <dbReference type="ARBA" id="ARBA00009063"/>
    </source>
</evidence>
<feature type="compositionally biased region" description="Basic and acidic residues" evidence="10">
    <location>
        <begin position="1"/>
        <end position="11"/>
    </location>
</feature>
<dbReference type="PANTHER" id="PTHR19957">
    <property type="entry name" value="SYNTAXIN"/>
    <property type="match status" value="1"/>
</dbReference>
<dbReference type="InterPro" id="IPR006012">
    <property type="entry name" value="Syntaxin/epimorphin_CS"/>
</dbReference>
<reference evidence="13 14" key="1">
    <citation type="submission" date="2014-11" db="EMBL/GenBank/DDBJ databases">
        <authorList>
            <person name="Wibberg Daniel"/>
        </authorList>
    </citation>
    <scope>NUCLEOTIDE SEQUENCE [LARGE SCALE GENOMIC DNA]</scope>
    <source>
        <strain evidence="13">Rhizoctonia solani AG1-IB 7/3/14</strain>
    </source>
</reference>
<evidence type="ECO:0000256" key="10">
    <source>
        <dbReference type="SAM" id="MobiDB-lite"/>
    </source>
</evidence>
<dbReference type="GO" id="GO:0000139">
    <property type="term" value="C:Golgi membrane"/>
    <property type="evidence" value="ECO:0007669"/>
    <property type="project" value="UniProtKB-SubCell"/>
</dbReference>
<dbReference type="STRING" id="1108050.A0A0B7FTF9"/>
<dbReference type="SUPFAM" id="SSF47661">
    <property type="entry name" value="t-snare proteins"/>
    <property type="match status" value="1"/>
</dbReference>
<dbReference type="Gene3D" id="1.20.58.70">
    <property type="match status" value="1"/>
</dbReference>
<feature type="compositionally biased region" description="Polar residues" evidence="10">
    <location>
        <begin position="251"/>
        <end position="263"/>
    </location>
</feature>
<keyword evidence="3" id="KW-0813">Transport</keyword>
<feature type="compositionally biased region" description="Polar residues" evidence="10">
    <location>
        <begin position="18"/>
        <end position="33"/>
    </location>
</feature>
<organism evidence="13 14">
    <name type="scientific">Thanatephorus cucumeris (strain AG1-IB / isolate 7/3/14)</name>
    <name type="common">Lettuce bottom rot fungus</name>
    <name type="synonym">Rhizoctonia solani</name>
    <dbReference type="NCBI Taxonomy" id="1108050"/>
    <lineage>
        <taxon>Eukaryota</taxon>
        <taxon>Fungi</taxon>
        <taxon>Dikarya</taxon>
        <taxon>Basidiomycota</taxon>
        <taxon>Agaricomycotina</taxon>
        <taxon>Agaricomycetes</taxon>
        <taxon>Cantharellales</taxon>
        <taxon>Ceratobasidiaceae</taxon>
        <taxon>Rhizoctonia</taxon>
        <taxon>Rhizoctonia solani AG-1</taxon>
    </lineage>
</organism>
<evidence type="ECO:0000256" key="6">
    <source>
        <dbReference type="ARBA" id="ARBA00022989"/>
    </source>
</evidence>
<dbReference type="PROSITE" id="PS50192">
    <property type="entry name" value="T_SNARE"/>
    <property type="match status" value="1"/>
</dbReference>
<keyword evidence="14" id="KW-1185">Reference proteome</keyword>
<feature type="region of interest" description="Disordered" evidence="10">
    <location>
        <begin position="1"/>
        <end position="66"/>
    </location>
</feature>
<evidence type="ECO:0000256" key="8">
    <source>
        <dbReference type="ARBA" id="ARBA00023054"/>
    </source>
</evidence>
<dbReference type="GO" id="GO:0048278">
    <property type="term" value="P:vesicle docking"/>
    <property type="evidence" value="ECO:0007669"/>
    <property type="project" value="TreeGrafter"/>
</dbReference>
<comment type="subcellular location">
    <subcellularLocation>
        <location evidence="1">Golgi apparatus membrane</location>
        <topology evidence="1">Single-pass type IV membrane protein</topology>
    </subcellularLocation>
</comment>
<dbReference type="PROSITE" id="PS00914">
    <property type="entry name" value="SYNTAXIN"/>
    <property type="match status" value="1"/>
</dbReference>
<evidence type="ECO:0000256" key="3">
    <source>
        <dbReference type="ARBA" id="ARBA00022448"/>
    </source>
</evidence>
<feature type="compositionally biased region" description="Basic and acidic residues" evidence="10">
    <location>
        <begin position="34"/>
        <end position="43"/>
    </location>
</feature>
<dbReference type="PANTHER" id="PTHR19957:SF83">
    <property type="entry name" value="SYNTAXIN-16"/>
    <property type="match status" value="1"/>
</dbReference>
<keyword evidence="4 11" id="KW-0812">Transmembrane</keyword>
<dbReference type="InterPro" id="IPR000727">
    <property type="entry name" value="T_SNARE_dom"/>
</dbReference>
<dbReference type="GO" id="GO:0006886">
    <property type="term" value="P:intracellular protein transport"/>
    <property type="evidence" value="ECO:0007669"/>
    <property type="project" value="InterPro"/>
</dbReference>
<feature type="transmembrane region" description="Helical" evidence="11">
    <location>
        <begin position="356"/>
        <end position="373"/>
    </location>
</feature>
<evidence type="ECO:0000259" key="12">
    <source>
        <dbReference type="PROSITE" id="PS50192"/>
    </source>
</evidence>
<dbReference type="GO" id="GO:0006906">
    <property type="term" value="P:vesicle fusion"/>
    <property type="evidence" value="ECO:0007669"/>
    <property type="project" value="TreeGrafter"/>
</dbReference>
<dbReference type="AlphaFoldDB" id="A0A0B7FTF9"/>
<feature type="compositionally biased region" description="Polar residues" evidence="10">
    <location>
        <begin position="272"/>
        <end position="282"/>
    </location>
</feature>